<keyword evidence="2" id="KW-1185">Reference proteome</keyword>
<accession>A0AAW1V4T9</accession>
<reference evidence="1 2" key="1">
    <citation type="submission" date="2023-03" db="EMBL/GenBank/DDBJ databases">
        <title>Genome insight into feeding habits of ladybird beetles.</title>
        <authorList>
            <person name="Li H.-S."/>
            <person name="Huang Y.-H."/>
            <person name="Pang H."/>
        </authorList>
    </citation>
    <scope>NUCLEOTIDE SEQUENCE [LARGE SCALE GENOMIC DNA]</scope>
    <source>
        <strain evidence="1">SYSU_2023b</strain>
        <tissue evidence="1">Whole body</tissue>
    </source>
</reference>
<evidence type="ECO:0008006" key="3">
    <source>
        <dbReference type="Google" id="ProtNLM"/>
    </source>
</evidence>
<evidence type="ECO:0000313" key="1">
    <source>
        <dbReference type="EMBL" id="KAK9886889.1"/>
    </source>
</evidence>
<dbReference type="EMBL" id="JARQZJ010000103">
    <property type="protein sequence ID" value="KAK9886889.1"/>
    <property type="molecule type" value="Genomic_DNA"/>
</dbReference>
<dbReference type="AlphaFoldDB" id="A0AAW1V4T9"/>
<dbReference type="GO" id="GO:0003735">
    <property type="term" value="F:structural constituent of ribosome"/>
    <property type="evidence" value="ECO:0007669"/>
    <property type="project" value="InterPro"/>
</dbReference>
<dbReference type="InterPro" id="IPR026569">
    <property type="entry name" value="Ribosomal_bL28"/>
</dbReference>
<dbReference type="Proteomes" id="UP001431783">
    <property type="component" value="Unassembled WGS sequence"/>
</dbReference>
<comment type="caution">
    <text evidence="1">The sequence shown here is derived from an EMBL/GenBank/DDBJ whole genome shotgun (WGS) entry which is preliminary data.</text>
</comment>
<dbReference type="PANTHER" id="PTHR13528">
    <property type="entry name" value="39S RIBOSOMAL PROTEIN L28, MITOCHONDRIAL"/>
    <property type="match status" value="1"/>
</dbReference>
<evidence type="ECO:0000313" key="2">
    <source>
        <dbReference type="Proteomes" id="UP001431783"/>
    </source>
</evidence>
<gene>
    <name evidence="1" type="ORF">WA026_019146</name>
</gene>
<proteinExistence type="predicted"/>
<sequence length="214" mass="25165">MISSSKKTLGLFTKPSIFEKGIGALLPEAYKNFYKEWKELEPQAVHYVPEEGKWKRNEITGQVTPIQNRPIPLIWPKEHNEQLWGGEGVVQGFQSRGKYKRRIPHFWVPVLRRSVVYSEILDKYISVIVTDRTINLINANYGFDHYLLKTPACDLKSLLALRLKRRILKELLNECPAYVKHSEKYECVLAEYKKYLTKVSLIPYVFFHHISSRW</sequence>
<organism evidence="1 2">
    <name type="scientific">Henosepilachna vigintioctopunctata</name>
    <dbReference type="NCBI Taxonomy" id="420089"/>
    <lineage>
        <taxon>Eukaryota</taxon>
        <taxon>Metazoa</taxon>
        <taxon>Ecdysozoa</taxon>
        <taxon>Arthropoda</taxon>
        <taxon>Hexapoda</taxon>
        <taxon>Insecta</taxon>
        <taxon>Pterygota</taxon>
        <taxon>Neoptera</taxon>
        <taxon>Endopterygota</taxon>
        <taxon>Coleoptera</taxon>
        <taxon>Polyphaga</taxon>
        <taxon>Cucujiformia</taxon>
        <taxon>Coccinelloidea</taxon>
        <taxon>Coccinellidae</taxon>
        <taxon>Epilachninae</taxon>
        <taxon>Epilachnini</taxon>
        <taxon>Henosepilachna</taxon>
    </lineage>
</organism>
<protein>
    <recommendedName>
        <fullName evidence="3">39S ribosomal protein L28, mitochondrial</fullName>
    </recommendedName>
</protein>
<name>A0AAW1V4T9_9CUCU</name>
<dbReference type="PANTHER" id="PTHR13528:SF2">
    <property type="entry name" value="LARGE RIBOSOMAL SUBUNIT PROTEIN BL28M"/>
    <property type="match status" value="1"/>
</dbReference>
<dbReference type="GO" id="GO:0005762">
    <property type="term" value="C:mitochondrial large ribosomal subunit"/>
    <property type="evidence" value="ECO:0007669"/>
    <property type="project" value="TreeGrafter"/>
</dbReference>